<evidence type="ECO:0000256" key="3">
    <source>
        <dbReference type="ARBA" id="ARBA00022692"/>
    </source>
</evidence>
<gene>
    <name evidence="7" type="ORF">QQ008_29640</name>
</gene>
<evidence type="ECO:0000256" key="1">
    <source>
        <dbReference type="ARBA" id="ARBA00004141"/>
    </source>
</evidence>
<dbReference type="SUPFAM" id="SSF161070">
    <property type="entry name" value="SNF-like"/>
    <property type="match status" value="1"/>
</dbReference>
<proteinExistence type="predicted"/>
<feature type="transmembrane region" description="Helical" evidence="6">
    <location>
        <begin position="298"/>
        <end position="319"/>
    </location>
</feature>
<dbReference type="RefSeq" id="WP_346755606.1">
    <property type="nucleotide sequence ID" value="NZ_JAUJEA010000021.1"/>
</dbReference>
<dbReference type="InterPro" id="IPR000175">
    <property type="entry name" value="Na/ntran_symport"/>
</dbReference>
<feature type="transmembrane region" description="Helical" evidence="6">
    <location>
        <begin position="391"/>
        <end position="408"/>
    </location>
</feature>
<feature type="transmembrane region" description="Helical" evidence="6">
    <location>
        <begin position="166"/>
        <end position="187"/>
    </location>
</feature>
<feature type="transmembrane region" description="Helical" evidence="6">
    <location>
        <begin position="439"/>
        <end position="463"/>
    </location>
</feature>
<dbReference type="PRINTS" id="PR00176">
    <property type="entry name" value="NANEUSMPORT"/>
</dbReference>
<keyword evidence="2" id="KW-0813">Transport</keyword>
<dbReference type="Proteomes" id="UP001172082">
    <property type="component" value="Unassembled WGS sequence"/>
</dbReference>
<evidence type="ECO:0000313" key="8">
    <source>
        <dbReference type="Proteomes" id="UP001172082"/>
    </source>
</evidence>
<evidence type="ECO:0000256" key="4">
    <source>
        <dbReference type="ARBA" id="ARBA00022989"/>
    </source>
</evidence>
<accession>A0ABT8KXT2</accession>
<evidence type="ECO:0000256" key="2">
    <source>
        <dbReference type="ARBA" id="ARBA00022448"/>
    </source>
</evidence>
<dbReference type="InterPro" id="IPR037272">
    <property type="entry name" value="SNS_sf"/>
</dbReference>
<dbReference type="EMBL" id="JAUJEA010000021">
    <property type="protein sequence ID" value="MDN5205584.1"/>
    <property type="molecule type" value="Genomic_DNA"/>
</dbReference>
<dbReference type="CDD" id="cd10336">
    <property type="entry name" value="SLC6sbd_Tyt1-Like"/>
    <property type="match status" value="1"/>
</dbReference>
<dbReference type="NCBIfam" id="NF037979">
    <property type="entry name" value="Na_transp"/>
    <property type="match status" value="1"/>
</dbReference>
<evidence type="ECO:0000256" key="6">
    <source>
        <dbReference type="SAM" id="Phobius"/>
    </source>
</evidence>
<keyword evidence="4 6" id="KW-1133">Transmembrane helix</keyword>
<dbReference type="PANTHER" id="PTHR42948">
    <property type="entry name" value="TRANSPORTER"/>
    <property type="match status" value="1"/>
</dbReference>
<reference evidence="7" key="1">
    <citation type="submission" date="2023-06" db="EMBL/GenBank/DDBJ databases">
        <title>Genomic of Parafulvivirga corallium.</title>
        <authorList>
            <person name="Wang G."/>
        </authorList>
    </citation>
    <scope>NUCLEOTIDE SEQUENCE</scope>
    <source>
        <strain evidence="7">BMA10</strain>
    </source>
</reference>
<feature type="transmembrane region" description="Helical" evidence="6">
    <location>
        <begin position="244"/>
        <end position="265"/>
    </location>
</feature>
<keyword evidence="3 6" id="KW-0812">Transmembrane</keyword>
<name>A0ABT8KXT2_9BACT</name>
<dbReference type="PANTHER" id="PTHR42948:SF1">
    <property type="entry name" value="TRANSPORTER"/>
    <property type="match status" value="1"/>
</dbReference>
<dbReference type="InterPro" id="IPR047218">
    <property type="entry name" value="YocR/YhdH-like"/>
</dbReference>
<dbReference type="PROSITE" id="PS50267">
    <property type="entry name" value="NA_NEUROTRAN_SYMP_3"/>
    <property type="match status" value="1"/>
</dbReference>
<feature type="transmembrane region" description="Helical" evidence="6">
    <location>
        <begin position="340"/>
        <end position="357"/>
    </location>
</feature>
<feature type="transmembrane region" description="Helical" evidence="6">
    <location>
        <begin position="84"/>
        <end position="114"/>
    </location>
</feature>
<sequence>MAARGGFSSRLGFILAAAGSAVGLGNIWKFPFEVGAGGGAAFVLIYLSCCFILAYPVMIAEIAIGRKTQRNPAGAFSALGFKNWSFVGVLGILCGVTILSYYNVVAGWAFGYFIEMVQGHFEIGSKFGSFVSNVAKVGSYGLIFMFFTTLIVSRGISGGIEKAAKILMPTLIAMIAGLAIYSMFLPHAMEGIKFYLIPDFSKINFSVIYSALGQAFFSLSLGMGALITYGSYVGRKENIVTSAAYITLADVGIACLAGLMMFPLVAFNNGGDMENIQSGAGLIFQTLPSVFESIGPNLGVIVGSFFFLLLSFAALTSTVSLLEVPVSYVVDEHKVERKKAVWLVALIVFIIGIPSLVGNGYSEFFSNFITYVGADKPTDFMTFIGHVANDSFLPLGGFLISIFVAYVWKKKNLNEEIEAGFESFKGSIVEKYIDFSIRYICPIILGSLFILTVLGRFFGITLIG</sequence>
<dbReference type="Pfam" id="PF00209">
    <property type="entry name" value="SNF"/>
    <property type="match status" value="2"/>
</dbReference>
<protein>
    <submittedName>
        <fullName evidence="7">Sodium-dependent transporter</fullName>
    </submittedName>
</protein>
<feature type="transmembrane region" description="Helical" evidence="6">
    <location>
        <begin position="134"/>
        <end position="154"/>
    </location>
</feature>
<keyword evidence="8" id="KW-1185">Reference proteome</keyword>
<comment type="caution">
    <text evidence="7">The sequence shown here is derived from an EMBL/GenBank/DDBJ whole genome shotgun (WGS) entry which is preliminary data.</text>
</comment>
<organism evidence="7 8">
    <name type="scientific">Splendidivirga corallicola</name>
    <dbReference type="NCBI Taxonomy" id="3051826"/>
    <lineage>
        <taxon>Bacteria</taxon>
        <taxon>Pseudomonadati</taxon>
        <taxon>Bacteroidota</taxon>
        <taxon>Cytophagia</taxon>
        <taxon>Cytophagales</taxon>
        <taxon>Splendidivirgaceae</taxon>
        <taxon>Splendidivirga</taxon>
    </lineage>
</organism>
<feature type="transmembrane region" description="Helical" evidence="6">
    <location>
        <begin position="39"/>
        <end position="64"/>
    </location>
</feature>
<comment type="subcellular location">
    <subcellularLocation>
        <location evidence="1">Membrane</location>
        <topology evidence="1">Multi-pass membrane protein</topology>
    </subcellularLocation>
</comment>
<keyword evidence="5 6" id="KW-0472">Membrane</keyword>
<evidence type="ECO:0000256" key="5">
    <source>
        <dbReference type="ARBA" id="ARBA00023136"/>
    </source>
</evidence>
<evidence type="ECO:0000313" key="7">
    <source>
        <dbReference type="EMBL" id="MDN5205584.1"/>
    </source>
</evidence>
<feature type="transmembrane region" description="Helical" evidence="6">
    <location>
        <begin position="207"/>
        <end position="232"/>
    </location>
</feature>